<dbReference type="Gene3D" id="1.10.1200.80">
    <property type="entry name" value="Putative flavin oxidoreducatase, domain 2"/>
    <property type="match status" value="1"/>
</dbReference>
<comment type="similarity">
    <text evidence="12">Belongs to the dus family.</text>
</comment>
<feature type="active site" description="Proton donor" evidence="13">
    <location>
        <position position="102"/>
    </location>
</feature>
<evidence type="ECO:0000256" key="4">
    <source>
        <dbReference type="ARBA" id="ARBA00022630"/>
    </source>
</evidence>
<dbReference type="InterPro" id="IPR013785">
    <property type="entry name" value="Aldolase_TIM"/>
</dbReference>
<dbReference type="PANTHER" id="PTHR45846">
    <property type="entry name" value="TRNA-DIHYDROURIDINE(47) SYNTHASE [NAD(P)(+)]-LIKE"/>
    <property type="match status" value="1"/>
</dbReference>
<keyword evidence="8" id="KW-0694">RNA-binding</keyword>
<evidence type="ECO:0000256" key="3">
    <source>
        <dbReference type="ARBA" id="ARBA00022555"/>
    </source>
</evidence>
<keyword evidence="4 12" id="KW-0285">Flavoprotein</keyword>
<keyword evidence="14" id="KW-0547">Nucleotide-binding</keyword>
<dbReference type="EC" id="1.3.1.-" evidence="12"/>
<evidence type="ECO:0000256" key="14">
    <source>
        <dbReference type="PIRSR" id="PIRSR006621-2"/>
    </source>
</evidence>
<evidence type="ECO:0000313" key="17">
    <source>
        <dbReference type="Proteomes" id="UP000000719"/>
    </source>
</evidence>
<dbReference type="KEGG" id="hor:Hore_00690"/>
<dbReference type="STRING" id="373903.Hore_00690"/>
<dbReference type="OrthoDB" id="9764501at2"/>
<dbReference type="AlphaFoldDB" id="B8D076"/>
<evidence type="ECO:0000256" key="7">
    <source>
        <dbReference type="ARBA" id="ARBA00022857"/>
    </source>
</evidence>
<gene>
    <name evidence="16" type="ordered locus">Hore_00690</name>
</gene>
<evidence type="ECO:0000256" key="2">
    <source>
        <dbReference type="ARBA" id="ARBA00002790"/>
    </source>
</evidence>
<proteinExistence type="inferred from homology"/>
<dbReference type="InterPro" id="IPR024036">
    <property type="entry name" value="tRNA-dHydroUridine_Synthase_C"/>
</dbReference>
<dbReference type="EMBL" id="CP001098">
    <property type="protein sequence ID" value="ACL68830.1"/>
    <property type="molecule type" value="Genomic_DNA"/>
</dbReference>
<keyword evidence="3" id="KW-0820">tRNA-binding</keyword>
<dbReference type="HOGENOM" id="CLU_013299_0_3_9"/>
<evidence type="ECO:0000256" key="10">
    <source>
        <dbReference type="ARBA" id="ARBA00048205"/>
    </source>
</evidence>
<sequence>MKIGNLIVENPIILAPMAGVTDYPFRQISREMNCQLIYTEMVSSKGLIYGNRKTRDLMDFDRGKKGLIGIQIFGGDPETMARAAVQIKNHYRPDLIDINMGCPTPKIVKNGSGAALMKVPERAKRVMEAVASAVDIPVTVKIRMGWDHSHVNAVDIAKIAEEVGLKAVAIHGRTREDFYRGEANWDIIREVKREVTIPVIGNGDVFTPEDAKKMMEETGCDGVMVARGVRGNPWLLKRAYYLVKKGEHLPGPTWEERINMAIKHLDMAVAYYGEKVAIPRMRKHIGWYLKGLPGNSDIKDRVNKMNCYQGVKEVLIKYRTELGQKEKNNTFIP</sequence>
<dbReference type="Gene3D" id="3.20.20.70">
    <property type="entry name" value="Aldolase class I"/>
    <property type="match status" value="1"/>
</dbReference>
<dbReference type="GO" id="GO:0050660">
    <property type="term" value="F:flavin adenine dinucleotide binding"/>
    <property type="evidence" value="ECO:0007669"/>
    <property type="project" value="InterPro"/>
</dbReference>
<dbReference type="eggNOG" id="COG0042">
    <property type="taxonomic scope" value="Bacteria"/>
</dbReference>
<dbReference type="InterPro" id="IPR035587">
    <property type="entry name" value="DUS-like_FMN-bd"/>
</dbReference>
<keyword evidence="17" id="KW-1185">Reference proteome</keyword>
<evidence type="ECO:0000313" key="16">
    <source>
        <dbReference type="EMBL" id="ACL68830.1"/>
    </source>
</evidence>
<evidence type="ECO:0000256" key="5">
    <source>
        <dbReference type="ARBA" id="ARBA00022643"/>
    </source>
</evidence>
<dbReference type="NCBIfam" id="TIGR00737">
    <property type="entry name" value="nifR3_yhdG"/>
    <property type="match status" value="1"/>
</dbReference>
<dbReference type="PROSITE" id="PS01136">
    <property type="entry name" value="UPF0034"/>
    <property type="match status" value="1"/>
</dbReference>
<feature type="binding site" evidence="14">
    <location>
        <begin position="16"/>
        <end position="18"/>
    </location>
    <ligand>
        <name>FMN</name>
        <dbReference type="ChEBI" id="CHEBI:58210"/>
    </ligand>
</feature>
<comment type="function">
    <text evidence="2 12">Catalyzes the synthesis of 5,6-dihydrouridine (D), a modified base found in the D-loop of most tRNAs, via the reduction of the C5-C6 double bond in target uridines.</text>
</comment>
<dbReference type="GO" id="GO:0017150">
    <property type="term" value="F:tRNA dihydrouridine synthase activity"/>
    <property type="evidence" value="ECO:0007669"/>
    <property type="project" value="InterPro"/>
</dbReference>
<keyword evidence="6 12" id="KW-0819">tRNA processing</keyword>
<dbReference type="PANTHER" id="PTHR45846:SF1">
    <property type="entry name" value="TRNA-DIHYDROURIDINE(47) SYNTHASE [NAD(P)(+)]-LIKE"/>
    <property type="match status" value="1"/>
</dbReference>
<feature type="binding site" evidence="14">
    <location>
        <position position="141"/>
    </location>
    <ligand>
        <name>FMN</name>
        <dbReference type="ChEBI" id="CHEBI:58210"/>
    </ligand>
</feature>
<organism evidence="16 17">
    <name type="scientific">Halothermothrix orenii (strain H 168 / OCM 544 / DSM 9562)</name>
    <dbReference type="NCBI Taxonomy" id="373903"/>
    <lineage>
        <taxon>Bacteria</taxon>
        <taxon>Bacillati</taxon>
        <taxon>Bacillota</taxon>
        <taxon>Clostridia</taxon>
        <taxon>Halanaerobiales</taxon>
        <taxon>Halothermotrichaceae</taxon>
        <taxon>Halothermothrix</taxon>
    </lineage>
</organism>
<evidence type="ECO:0000256" key="6">
    <source>
        <dbReference type="ARBA" id="ARBA00022694"/>
    </source>
</evidence>
<evidence type="ECO:0000256" key="1">
    <source>
        <dbReference type="ARBA" id="ARBA00001917"/>
    </source>
</evidence>
<dbReference type="InterPro" id="IPR018517">
    <property type="entry name" value="tRNA_hU_synthase_CS"/>
</dbReference>
<evidence type="ECO:0000256" key="12">
    <source>
        <dbReference type="PIRNR" id="PIRNR006621"/>
    </source>
</evidence>
<dbReference type="RefSeq" id="WP_012635029.1">
    <property type="nucleotide sequence ID" value="NC_011899.1"/>
</dbReference>
<dbReference type="SUPFAM" id="SSF51395">
    <property type="entry name" value="FMN-linked oxidoreductases"/>
    <property type="match status" value="1"/>
</dbReference>
<feature type="domain" description="DUS-like FMN-binding" evidence="15">
    <location>
        <begin position="13"/>
        <end position="314"/>
    </location>
</feature>
<reference evidence="16 17" key="1">
    <citation type="journal article" date="2009" name="PLoS ONE">
        <title>Genome analysis of the anaerobic thermohalophilic bacterium Halothermothrix orenii.</title>
        <authorList>
            <person name="Mavromatis K."/>
            <person name="Ivanova N."/>
            <person name="Anderson I."/>
            <person name="Lykidis A."/>
            <person name="Hooper S.D."/>
            <person name="Sun H."/>
            <person name="Kunin V."/>
            <person name="Lapidus A."/>
            <person name="Hugenholtz P."/>
            <person name="Patel B."/>
            <person name="Kyrpides N.C."/>
        </authorList>
    </citation>
    <scope>NUCLEOTIDE SEQUENCE [LARGE SCALE GENOMIC DNA]</scope>
    <source>
        <strain evidence="17">H 168 / OCM 544 / DSM 9562</strain>
    </source>
</reference>
<evidence type="ECO:0000256" key="8">
    <source>
        <dbReference type="ARBA" id="ARBA00022884"/>
    </source>
</evidence>
<comment type="catalytic activity">
    <reaction evidence="11">
        <text>a 5,6-dihydrouridine in tRNA + NAD(+) = a uridine in tRNA + NADH + H(+)</text>
        <dbReference type="Rhea" id="RHEA:54452"/>
        <dbReference type="Rhea" id="RHEA-COMP:13339"/>
        <dbReference type="Rhea" id="RHEA-COMP:13887"/>
        <dbReference type="ChEBI" id="CHEBI:15378"/>
        <dbReference type="ChEBI" id="CHEBI:57540"/>
        <dbReference type="ChEBI" id="CHEBI:57945"/>
        <dbReference type="ChEBI" id="CHEBI:65315"/>
        <dbReference type="ChEBI" id="CHEBI:74443"/>
    </reaction>
</comment>
<dbReference type="PIRSF" id="PIRSF006621">
    <property type="entry name" value="Dus"/>
    <property type="match status" value="1"/>
</dbReference>
<evidence type="ECO:0000256" key="13">
    <source>
        <dbReference type="PIRSR" id="PIRSR006621-1"/>
    </source>
</evidence>
<feature type="binding site" evidence="14">
    <location>
        <position position="71"/>
    </location>
    <ligand>
        <name>FMN</name>
        <dbReference type="ChEBI" id="CHEBI:58210"/>
    </ligand>
</feature>
<accession>B8D076</accession>
<comment type="catalytic activity">
    <reaction evidence="10">
        <text>a 5,6-dihydrouridine in tRNA + NADP(+) = a uridine in tRNA + NADPH + H(+)</text>
        <dbReference type="Rhea" id="RHEA:23624"/>
        <dbReference type="Rhea" id="RHEA-COMP:13339"/>
        <dbReference type="Rhea" id="RHEA-COMP:13887"/>
        <dbReference type="ChEBI" id="CHEBI:15378"/>
        <dbReference type="ChEBI" id="CHEBI:57783"/>
        <dbReference type="ChEBI" id="CHEBI:58349"/>
        <dbReference type="ChEBI" id="CHEBI:65315"/>
        <dbReference type="ChEBI" id="CHEBI:74443"/>
    </reaction>
</comment>
<dbReference type="InterPro" id="IPR004652">
    <property type="entry name" value="DusB-like"/>
</dbReference>
<keyword evidence="9 12" id="KW-0560">Oxidoreductase</keyword>
<keyword evidence="5 12" id="KW-0288">FMN</keyword>
<comment type="cofactor">
    <cofactor evidence="1 12 14">
        <name>FMN</name>
        <dbReference type="ChEBI" id="CHEBI:58210"/>
    </cofactor>
</comment>
<evidence type="ECO:0000259" key="15">
    <source>
        <dbReference type="Pfam" id="PF01207"/>
    </source>
</evidence>
<evidence type="ECO:0000256" key="11">
    <source>
        <dbReference type="ARBA" id="ARBA00048802"/>
    </source>
</evidence>
<feature type="binding site" evidence="14">
    <location>
        <position position="171"/>
    </location>
    <ligand>
        <name>FMN</name>
        <dbReference type="ChEBI" id="CHEBI:58210"/>
    </ligand>
</feature>
<feature type="binding site" evidence="14">
    <location>
        <begin position="226"/>
        <end position="227"/>
    </location>
    <ligand>
        <name>FMN</name>
        <dbReference type="ChEBI" id="CHEBI:58210"/>
    </ligand>
</feature>
<dbReference type="CDD" id="cd02801">
    <property type="entry name" value="DUS_like_FMN"/>
    <property type="match status" value="1"/>
</dbReference>
<dbReference type="GO" id="GO:0000049">
    <property type="term" value="F:tRNA binding"/>
    <property type="evidence" value="ECO:0007669"/>
    <property type="project" value="UniProtKB-KW"/>
</dbReference>
<evidence type="ECO:0000256" key="9">
    <source>
        <dbReference type="ARBA" id="ARBA00023002"/>
    </source>
</evidence>
<dbReference type="InterPro" id="IPR001269">
    <property type="entry name" value="DUS_fam"/>
</dbReference>
<protein>
    <recommendedName>
        <fullName evidence="12">tRNA-dihydrouridine synthase</fullName>
        <ecNumber evidence="12">1.3.1.-</ecNumber>
    </recommendedName>
</protein>
<name>B8D076_HALOH</name>
<dbReference type="Pfam" id="PF01207">
    <property type="entry name" value="Dus"/>
    <property type="match status" value="1"/>
</dbReference>
<keyword evidence="7" id="KW-0521">NADP</keyword>
<dbReference type="Proteomes" id="UP000000719">
    <property type="component" value="Chromosome"/>
</dbReference>